<keyword evidence="5" id="KW-1185">Reference proteome</keyword>
<dbReference type="GO" id="GO:0005507">
    <property type="term" value="F:copper ion binding"/>
    <property type="evidence" value="ECO:0007669"/>
    <property type="project" value="InterPro"/>
</dbReference>
<dbReference type="GO" id="GO:0016491">
    <property type="term" value="F:oxidoreductase activity"/>
    <property type="evidence" value="ECO:0007669"/>
    <property type="project" value="InterPro"/>
</dbReference>
<dbReference type="InterPro" id="IPR011706">
    <property type="entry name" value="Cu-oxidase_C"/>
</dbReference>
<evidence type="ECO:0000259" key="3">
    <source>
        <dbReference type="Pfam" id="PF07731"/>
    </source>
</evidence>
<reference evidence="4 5" key="1">
    <citation type="journal article" date="2020" name="G3 (Bethesda)">
        <title>Genetic Underpinnings of Host Manipulation by Ophiocordyceps as Revealed by Comparative Transcriptomics.</title>
        <authorList>
            <person name="Will I."/>
            <person name="Das B."/>
            <person name="Trinh T."/>
            <person name="Brachmann A."/>
            <person name="Ohm R.A."/>
            <person name="de Bekker C."/>
        </authorList>
    </citation>
    <scope>NUCLEOTIDE SEQUENCE [LARGE SCALE GENOMIC DNA]</scope>
    <source>
        <strain evidence="4 5">EC05</strain>
    </source>
</reference>
<evidence type="ECO:0000256" key="1">
    <source>
        <dbReference type="ARBA" id="ARBA00010609"/>
    </source>
</evidence>
<dbReference type="Gene3D" id="2.60.40.420">
    <property type="entry name" value="Cupredoxins - blue copper proteins"/>
    <property type="match status" value="2"/>
</dbReference>
<accession>A0A8H4Q0X6</accession>
<proteinExistence type="inferred from homology"/>
<dbReference type="Pfam" id="PF07731">
    <property type="entry name" value="Cu-oxidase_2"/>
    <property type="match status" value="1"/>
</dbReference>
<dbReference type="InterPro" id="IPR045087">
    <property type="entry name" value="Cu-oxidase_fam"/>
</dbReference>
<comment type="caution">
    <text evidence="4">The sequence shown here is derived from an EMBL/GenBank/DDBJ whole genome shotgun (WGS) entry which is preliminary data.</text>
</comment>
<dbReference type="EMBL" id="JAACLJ010000009">
    <property type="protein sequence ID" value="KAF4581095.1"/>
    <property type="molecule type" value="Genomic_DNA"/>
</dbReference>
<protein>
    <submittedName>
        <fullName evidence="4">Multicopper oxidase</fullName>
    </submittedName>
</protein>
<dbReference type="OrthoDB" id="2121828at2759"/>
<feature type="domain" description="Plastocyanin-like" evidence="2">
    <location>
        <begin position="26"/>
        <end position="85"/>
    </location>
</feature>
<organism evidence="4 5">
    <name type="scientific">Ophiocordyceps camponoti-floridani</name>
    <dbReference type="NCBI Taxonomy" id="2030778"/>
    <lineage>
        <taxon>Eukaryota</taxon>
        <taxon>Fungi</taxon>
        <taxon>Dikarya</taxon>
        <taxon>Ascomycota</taxon>
        <taxon>Pezizomycotina</taxon>
        <taxon>Sordariomycetes</taxon>
        <taxon>Hypocreomycetidae</taxon>
        <taxon>Hypocreales</taxon>
        <taxon>Ophiocordycipitaceae</taxon>
        <taxon>Ophiocordyceps</taxon>
    </lineage>
</organism>
<sequence length="308" mass="34874">MVVAPARQVRSMSSASLDIEQCSRDSFFLLTRSSGKSYRLRFVNAAINTHFKFMLDNHTVTVISSDFIPVKPYDTKVVDIAIGQHLHPHNIRAIVHYGKQPSTPKTKGYPYEDKCQDEQDLSPWFVREARKPNITVPLTASLMKVGDEFKWFVNSTTFVSDWSDPTLLQLVDKVPSFKPSTNVIENLSPIPHPIHLHGHDFAVIAQATGNFSDEEAITALSRANPPRRDTATLPALGHIVMAIRTTNPGAWLMHCHIGWHTSEGFGLQILERAQDIPAVLDTERLRRECRDWKAYQNKFYVEQRDSGI</sequence>
<evidence type="ECO:0000313" key="4">
    <source>
        <dbReference type="EMBL" id="KAF4581095.1"/>
    </source>
</evidence>
<name>A0A8H4Q0X6_9HYPO</name>
<dbReference type="Proteomes" id="UP000562929">
    <property type="component" value="Unassembled WGS sequence"/>
</dbReference>
<feature type="domain" description="Plastocyanin-like" evidence="3">
    <location>
        <begin position="183"/>
        <end position="274"/>
    </location>
</feature>
<dbReference type="CDD" id="cd13901">
    <property type="entry name" value="CuRO_3_MaLCC_like"/>
    <property type="match status" value="1"/>
</dbReference>
<evidence type="ECO:0000259" key="2">
    <source>
        <dbReference type="Pfam" id="PF00394"/>
    </source>
</evidence>
<evidence type="ECO:0000313" key="5">
    <source>
        <dbReference type="Proteomes" id="UP000562929"/>
    </source>
</evidence>
<dbReference type="Pfam" id="PF00394">
    <property type="entry name" value="Cu-oxidase"/>
    <property type="match status" value="1"/>
</dbReference>
<gene>
    <name evidence="4" type="ORF">GQ602_007232</name>
</gene>
<dbReference type="PANTHER" id="PTHR11709">
    <property type="entry name" value="MULTI-COPPER OXIDASE"/>
    <property type="match status" value="1"/>
</dbReference>
<comment type="similarity">
    <text evidence="1">Belongs to the multicopper oxidase family.</text>
</comment>
<dbReference type="InterPro" id="IPR008972">
    <property type="entry name" value="Cupredoxin"/>
</dbReference>
<dbReference type="InterPro" id="IPR001117">
    <property type="entry name" value="Cu-oxidase_2nd"/>
</dbReference>
<dbReference type="PANTHER" id="PTHR11709:SF502">
    <property type="entry name" value="MULTICOPPER OXIDASE"/>
    <property type="match status" value="1"/>
</dbReference>
<dbReference type="SUPFAM" id="SSF49503">
    <property type="entry name" value="Cupredoxins"/>
    <property type="match status" value="2"/>
</dbReference>
<dbReference type="AlphaFoldDB" id="A0A8H4Q0X6"/>